<comment type="similarity">
    <text evidence="2 11">Belongs to the ABC-2 integral membrane protein family.</text>
</comment>
<dbReference type="EMBL" id="CP003470">
    <property type="protein sequence ID" value="AGG87752.1"/>
    <property type="molecule type" value="Genomic_DNA"/>
</dbReference>
<keyword evidence="10 11" id="KW-0472">Membrane</keyword>
<keyword evidence="14" id="KW-1185">Reference proteome</keyword>
<feature type="transmembrane region" description="Helical" evidence="11">
    <location>
        <begin position="187"/>
        <end position="205"/>
    </location>
</feature>
<proteinExistence type="inferred from homology"/>
<evidence type="ECO:0000256" key="2">
    <source>
        <dbReference type="ARBA" id="ARBA00007783"/>
    </source>
</evidence>
<keyword evidence="5" id="KW-0762">Sugar transport</keyword>
<evidence type="ECO:0000256" key="6">
    <source>
        <dbReference type="ARBA" id="ARBA00022692"/>
    </source>
</evidence>
<dbReference type="PROSITE" id="PS51012">
    <property type="entry name" value="ABC_TM2"/>
    <property type="match status" value="1"/>
</dbReference>
<feature type="transmembrane region" description="Helical" evidence="11">
    <location>
        <begin position="38"/>
        <end position="57"/>
    </location>
</feature>
<feature type="transmembrane region" description="Helical" evidence="11">
    <location>
        <begin position="154"/>
        <end position="180"/>
    </location>
</feature>
<dbReference type="eggNOG" id="COG1682">
    <property type="taxonomic scope" value="Bacteria"/>
</dbReference>
<evidence type="ECO:0000256" key="8">
    <source>
        <dbReference type="ARBA" id="ARBA00022989"/>
    </source>
</evidence>
<dbReference type="KEGG" id="rhd:R2APBS1_0583"/>
<dbReference type="GO" id="GO:0015920">
    <property type="term" value="P:lipopolysaccharide transport"/>
    <property type="evidence" value="ECO:0007669"/>
    <property type="project" value="TreeGrafter"/>
</dbReference>
<evidence type="ECO:0000256" key="4">
    <source>
        <dbReference type="ARBA" id="ARBA00022475"/>
    </source>
</evidence>
<dbReference type="RefSeq" id="WP_015446800.1">
    <property type="nucleotide sequence ID" value="NC_020541.1"/>
</dbReference>
<dbReference type="PANTHER" id="PTHR30413">
    <property type="entry name" value="INNER MEMBRANE TRANSPORT PERMEASE"/>
    <property type="match status" value="1"/>
</dbReference>
<dbReference type="AlphaFoldDB" id="M4ND33"/>
<evidence type="ECO:0000259" key="12">
    <source>
        <dbReference type="PROSITE" id="PS51012"/>
    </source>
</evidence>
<dbReference type="GO" id="GO:0015774">
    <property type="term" value="P:polysaccharide transport"/>
    <property type="evidence" value="ECO:0007669"/>
    <property type="project" value="UniProtKB-KW"/>
</dbReference>
<evidence type="ECO:0000256" key="3">
    <source>
        <dbReference type="ARBA" id="ARBA00022448"/>
    </source>
</evidence>
<feature type="transmembrane region" description="Helical" evidence="11">
    <location>
        <begin position="240"/>
        <end position="261"/>
    </location>
</feature>
<evidence type="ECO:0000313" key="14">
    <source>
        <dbReference type="Proteomes" id="UP000011859"/>
    </source>
</evidence>
<feature type="domain" description="ABC transmembrane type-2" evidence="12">
    <location>
        <begin position="39"/>
        <end position="264"/>
    </location>
</feature>
<keyword evidence="4 11" id="KW-1003">Cell membrane</keyword>
<feature type="transmembrane region" description="Helical" evidence="11">
    <location>
        <begin position="77"/>
        <end position="95"/>
    </location>
</feature>
<dbReference type="InterPro" id="IPR000412">
    <property type="entry name" value="ABC_2_transport"/>
</dbReference>
<dbReference type="HOGENOM" id="CLU_060703_1_1_6"/>
<dbReference type="PANTHER" id="PTHR30413:SF10">
    <property type="entry name" value="CAPSULE POLYSACCHARIDE EXPORT INNER-MEMBRANE PROTEIN CTRC"/>
    <property type="match status" value="1"/>
</dbReference>
<keyword evidence="8 11" id="KW-1133">Transmembrane helix</keyword>
<reference evidence="13 14" key="1">
    <citation type="submission" date="2012-04" db="EMBL/GenBank/DDBJ databases">
        <title>Complete genome of Rhodanobacter sp. 2APBS1.</title>
        <authorList>
            <consortium name="US DOE Joint Genome Institute"/>
            <person name="Huntemann M."/>
            <person name="Wei C.-L."/>
            <person name="Han J."/>
            <person name="Detter J.C."/>
            <person name="Han C."/>
            <person name="Tapia R."/>
            <person name="Munk A.C.C."/>
            <person name="Chen A."/>
            <person name="Krypides N."/>
            <person name="Mavromatis K."/>
            <person name="Markowitz V."/>
            <person name="Szeto E."/>
            <person name="Ivanova N."/>
            <person name="Mikhailova N."/>
            <person name="Ovchinnikova G."/>
            <person name="Pagani I."/>
            <person name="Pati A."/>
            <person name="Goodwin L."/>
            <person name="Peters L."/>
            <person name="Pitluck S."/>
            <person name="Woyke T."/>
            <person name="Prakash O."/>
            <person name="Elkins J."/>
            <person name="Brown S."/>
            <person name="Palumbo A."/>
            <person name="Hemme C."/>
            <person name="Zhou J."/>
            <person name="Watson D."/>
            <person name="Jardine P."/>
            <person name="Kostka J."/>
            <person name="Green S."/>
        </authorList>
    </citation>
    <scope>NUCLEOTIDE SEQUENCE [LARGE SCALE GENOMIC DNA]</scope>
    <source>
        <strain evidence="13 14">2APBS1</strain>
    </source>
</reference>
<gene>
    <name evidence="13" type="ORF">R2APBS1_0583</name>
</gene>
<sequence>MQAFPADPLNLVRTIARHRQLIQTLAVRDIATRYRGSFLGFAWSVLQPIFMLSVYTFVFSEVLKGRWPGGTGTKSEFALVLFSGLLVFNMFAEVFNRSPELILANSNYVKRVIFPLEIMPVINVISASFNLVINLVVWIVFYCVAIGLPHPTVLLLPVALLPLFILLAGLSWFLAALGVYARDITQITTIITTAFMFLTPIFFPVEAIPERYRGLLALNPLASIVKQVRDVLIWGHGIDAIQFSISITEALTILFLGYAFFQKVRRGFADVL</sequence>
<feature type="transmembrane region" description="Helical" evidence="11">
    <location>
        <begin position="116"/>
        <end position="148"/>
    </location>
</feature>
<comment type="subcellular location">
    <subcellularLocation>
        <location evidence="11">Cell inner membrane</location>
        <topology evidence="11">Multi-pass membrane protein</topology>
    </subcellularLocation>
    <subcellularLocation>
        <location evidence="1">Cell membrane</location>
        <topology evidence="1">Multi-pass membrane protein</topology>
    </subcellularLocation>
</comment>
<dbReference type="InterPro" id="IPR047817">
    <property type="entry name" value="ABC2_TM_bact-type"/>
</dbReference>
<dbReference type="STRING" id="666685.R2APBS1_0583"/>
<keyword evidence="9" id="KW-0625">Polysaccharide transport</keyword>
<evidence type="ECO:0000256" key="11">
    <source>
        <dbReference type="RuleBase" id="RU361157"/>
    </source>
</evidence>
<dbReference type="Proteomes" id="UP000011859">
    <property type="component" value="Chromosome"/>
</dbReference>
<name>M4ND33_9GAMM</name>
<evidence type="ECO:0000256" key="9">
    <source>
        <dbReference type="ARBA" id="ARBA00023047"/>
    </source>
</evidence>
<dbReference type="PRINTS" id="PR00164">
    <property type="entry name" value="ABC2TRNSPORT"/>
</dbReference>
<keyword evidence="6 11" id="KW-0812">Transmembrane</keyword>
<evidence type="ECO:0000256" key="1">
    <source>
        <dbReference type="ARBA" id="ARBA00004651"/>
    </source>
</evidence>
<dbReference type="GO" id="GO:0140359">
    <property type="term" value="F:ABC-type transporter activity"/>
    <property type="evidence" value="ECO:0007669"/>
    <property type="project" value="InterPro"/>
</dbReference>
<keyword evidence="7" id="KW-0972">Capsule biogenesis/degradation</keyword>
<dbReference type="GO" id="GO:0043190">
    <property type="term" value="C:ATP-binding cassette (ABC) transporter complex"/>
    <property type="evidence" value="ECO:0007669"/>
    <property type="project" value="InterPro"/>
</dbReference>
<keyword evidence="3 11" id="KW-0813">Transport</keyword>
<protein>
    <recommendedName>
        <fullName evidence="11">Transport permease protein</fullName>
    </recommendedName>
</protein>
<dbReference type="PIRSF" id="PIRSF006648">
    <property type="entry name" value="DrrB"/>
    <property type="match status" value="1"/>
</dbReference>
<evidence type="ECO:0000256" key="10">
    <source>
        <dbReference type="ARBA" id="ARBA00023136"/>
    </source>
</evidence>
<organism evidence="13 14">
    <name type="scientific">Rhodanobacter denitrificans</name>
    <dbReference type="NCBI Taxonomy" id="666685"/>
    <lineage>
        <taxon>Bacteria</taxon>
        <taxon>Pseudomonadati</taxon>
        <taxon>Pseudomonadota</taxon>
        <taxon>Gammaproteobacteria</taxon>
        <taxon>Lysobacterales</taxon>
        <taxon>Rhodanobacteraceae</taxon>
        <taxon>Rhodanobacter</taxon>
    </lineage>
</organism>
<dbReference type="InterPro" id="IPR013525">
    <property type="entry name" value="ABC2_TM"/>
</dbReference>
<evidence type="ECO:0000256" key="5">
    <source>
        <dbReference type="ARBA" id="ARBA00022597"/>
    </source>
</evidence>
<dbReference type="Pfam" id="PF01061">
    <property type="entry name" value="ABC2_membrane"/>
    <property type="match status" value="1"/>
</dbReference>
<dbReference type="OrthoDB" id="9786910at2"/>
<evidence type="ECO:0000313" key="13">
    <source>
        <dbReference type="EMBL" id="AGG87752.1"/>
    </source>
</evidence>
<accession>M4ND33</accession>
<evidence type="ECO:0000256" key="7">
    <source>
        <dbReference type="ARBA" id="ARBA00022903"/>
    </source>
</evidence>